<evidence type="ECO:0000256" key="5">
    <source>
        <dbReference type="PIRSR" id="PIRSR038994-1"/>
    </source>
</evidence>
<comment type="caution">
    <text evidence="9">The sequence shown here is derived from an EMBL/GenBank/DDBJ whole genome shotgun (WGS) entry which is preliminary data.</text>
</comment>
<dbReference type="EMBL" id="JPME01000008">
    <property type="protein sequence ID" value="KEZ91037.1"/>
    <property type="molecule type" value="Genomic_DNA"/>
</dbReference>
<dbReference type="PANTHER" id="PTHR11113">
    <property type="entry name" value="N-ACETYLGLUCOSAMINE-6-PHOSPHATE DEACETYLASE"/>
    <property type="match status" value="1"/>
</dbReference>
<comment type="cofactor">
    <cofactor evidence="7">
        <name>a divalent metal cation</name>
        <dbReference type="ChEBI" id="CHEBI:60240"/>
    </cofactor>
    <text evidence="7">Binds 1 divalent metal cation per subunit.</text>
</comment>
<feature type="binding site" evidence="6">
    <location>
        <begin position="205"/>
        <end position="206"/>
    </location>
    <ligand>
        <name>substrate</name>
    </ligand>
</feature>
<evidence type="ECO:0000256" key="3">
    <source>
        <dbReference type="ARBA" id="ARBA00022801"/>
    </source>
</evidence>
<evidence type="ECO:0000256" key="1">
    <source>
        <dbReference type="ARBA" id="ARBA00010716"/>
    </source>
</evidence>
<evidence type="ECO:0000256" key="7">
    <source>
        <dbReference type="PIRSR" id="PIRSR038994-3"/>
    </source>
</evidence>
<feature type="binding site" evidence="7">
    <location>
        <position position="202"/>
    </location>
    <ligand>
        <name>Zn(2+)</name>
        <dbReference type="ChEBI" id="CHEBI:29105"/>
    </ligand>
</feature>
<dbReference type="GO" id="GO:0006046">
    <property type="term" value="P:N-acetylglucosamine catabolic process"/>
    <property type="evidence" value="ECO:0007669"/>
    <property type="project" value="TreeGrafter"/>
</dbReference>
<dbReference type="GO" id="GO:0008448">
    <property type="term" value="F:N-acetylglucosamine-6-phosphate deacetylase activity"/>
    <property type="evidence" value="ECO:0007669"/>
    <property type="project" value="InterPro"/>
</dbReference>
<keyword evidence="4" id="KW-0119">Carbohydrate metabolism</keyword>
<evidence type="ECO:0000259" key="8">
    <source>
        <dbReference type="Pfam" id="PF01979"/>
    </source>
</evidence>
<dbReference type="InterPro" id="IPR006680">
    <property type="entry name" value="Amidohydro-rel"/>
</dbReference>
<evidence type="ECO:0000313" key="10">
    <source>
        <dbReference type="Proteomes" id="UP000028525"/>
    </source>
</evidence>
<keyword evidence="10" id="KW-1185">Reference proteome</keyword>
<proteinExistence type="inferred from homology"/>
<comment type="similarity">
    <text evidence="1 4">Belongs to the metallo-dependent hydrolases superfamily. NagA family.</text>
</comment>
<dbReference type="Pfam" id="PF01979">
    <property type="entry name" value="Amidohydro_1"/>
    <property type="match status" value="1"/>
</dbReference>
<dbReference type="Proteomes" id="UP000028525">
    <property type="component" value="Unassembled WGS sequence"/>
</dbReference>
<dbReference type="RefSeq" id="WP_038279254.1">
    <property type="nucleotide sequence ID" value="NZ_JPME01000008.1"/>
</dbReference>
<dbReference type="SUPFAM" id="SSF51556">
    <property type="entry name" value="Metallo-dependent hydrolases"/>
    <property type="match status" value="1"/>
</dbReference>
<feature type="binding site" evidence="7">
    <location>
        <position position="181"/>
    </location>
    <ligand>
        <name>Zn(2+)</name>
        <dbReference type="ChEBI" id="CHEBI:29105"/>
    </ligand>
</feature>
<protein>
    <recommendedName>
        <fullName evidence="8">Amidohydrolase-related domain-containing protein</fullName>
    </recommendedName>
</protein>
<dbReference type="OrthoDB" id="9776488at2"/>
<dbReference type="InterPro" id="IPR032466">
    <property type="entry name" value="Metal_Hydrolase"/>
</dbReference>
<evidence type="ECO:0000313" key="9">
    <source>
        <dbReference type="EMBL" id="KEZ91037.1"/>
    </source>
</evidence>
<name>A0A084JQ03_9FIRM</name>
<dbReference type="Gene3D" id="3.20.20.140">
    <property type="entry name" value="Metal-dependent hydrolases"/>
    <property type="match status" value="1"/>
</dbReference>
<dbReference type="PANTHER" id="PTHR11113:SF14">
    <property type="entry name" value="N-ACETYLGLUCOSAMINE-6-PHOSPHATE DEACETYLASE"/>
    <property type="match status" value="1"/>
</dbReference>
<dbReference type="GO" id="GO:0046872">
    <property type="term" value="F:metal ion binding"/>
    <property type="evidence" value="ECO:0007669"/>
    <property type="project" value="UniProtKB-KW"/>
</dbReference>
<feature type="binding site" evidence="6">
    <location>
        <position position="126"/>
    </location>
    <ligand>
        <name>substrate</name>
    </ligand>
</feature>
<evidence type="ECO:0000256" key="6">
    <source>
        <dbReference type="PIRSR" id="PIRSR038994-2"/>
    </source>
</evidence>
<feature type="binding site" evidence="6">
    <location>
        <position position="213"/>
    </location>
    <ligand>
        <name>substrate</name>
    </ligand>
</feature>
<dbReference type="AlphaFoldDB" id="A0A084JQ03"/>
<evidence type="ECO:0000256" key="2">
    <source>
        <dbReference type="ARBA" id="ARBA00022723"/>
    </source>
</evidence>
<dbReference type="InterPro" id="IPR003764">
    <property type="entry name" value="GlcNAc_6-P_deAcase"/>
</dbReference>
<accession>A0A084JQ03</accession>
<feature type="binding site" evidence="6">
    <location>
        <position position="237"/>
    </location>
    <ligand>
        <name>substrate</name>
    </ligand>
</feature>
<keyword evidence="2 7" id="KW-0479">Metal-binding</keyword>
<dbReference type="PIRSF" id="PIRSF038994">
    <property type="entry name" value="NagA"/>
    <property type="match status" value="1"/>
</dbReference>
<evidence type="ECO:0000256" key="4">
    <source>
        <dbReference type="PIRNR" id="PIRNR038994"/>
    </source>
</evidence>
<gene>
    <name evidence="9" type="ORF">IO98_06600</name>
</gene>
<feature type="binding site" evidence="6">
    <location>
        <begin position="296"/>
        <end position="298"/>
    </location>
    <ligand>
        <name>substrate</name>
    </ligand>
</feature>
<feature type="binding site" evidence="7">
    <location>
        <position position="113"/>
    </location>
    <ligand>
        <name>Zn(2+)</name>
        <dbReference type="ChEBI" id="CHEBI:29105"/>
    </ligand>
</feature>
<dbReference type="STRING" id="29354.IO98_06600"/>
<keyword evidence="3 4" id="KW-0378">Hydrolase</keyword>
<sequence length="365" mass="41068">MSEEIVDLTKGKISPKVRKKLESIDKPGRFIISPALIDIQINGFSGIDFNDEKLKVEDIEYVSKVLAGQGIGFYCPTIITNSEEKIDRLLNVIKQATEKFELCKKMILGIHLEGPFISKEDGPRGAHPLEFVTAPKVKLIQRWKEISNNLVKIITVSPEWENMDEFSDYCIKNNILVSIGHTSANTGQIEQAVRHGAACSTHLGNGSHSLLKRHPNYIWDQLSYDQLYASIIADGHHLPDNVIKIFAKVKNEKLILISDATQFSGKQPGDYETLIGGKVTLTKEKRLYVADHPEYLAGSAMGLLDILKYIKKSSVLDLEYAISCATNHPMDMLKRVCKFNYDAIIVFYESEDDLEYLGTYDEVLD</sequence>
<reference evidence="9 10" key="1">
    <citation type="submission" date="2014-07" db="EMBL/GenBank/DDBJ databases">
        <title>Draft genome of Clostridium celerecrescens 152B isolated from sediments associated with methane hydrate from Krishna Godavari basin.</title>
        <authorList>
            <person name="Honkalas V.S."/>
            <person name="Dabir A.P."/>
            <person name="Arora P."/>
            <person name="Dhakephalkar P.K."/>
        </authorList>
    </citation>
    <scope>NUCLEOTIDE SEQUENCE [LARGE SCALE GENOMIC DNA]</scope>
    <source>
        <strain evidence="9 10">152B</strain>
    </source>
</reference>
<feature type="active site" description="Proton donor/acceptor" evidence="5">
    <location>
        <position position="259"/>
    </location>
</feature>
<organism evidence="9 10">
    <name type="scientific">Lacrimispora celerecrescens</name>
    <dbReference type="NCBI Taxonomy" id="29354"/>
    <lineage>
        <taxon>Bacteria</taxon>
        <taxon>Bacillati</taxon>
        <taxon>Bacillota</taxon>
        <taxon>Clostridia</taxon>
        <taxon>Lachnospirales</taxon>
        <taxon>Lachnospiraceae</taxon>
        <taxon>Lacrimispora</taxon>
    </lineage>
</organism>
<feature type="domain" description="Amidohydrolase-related" evidence="8">
    <location>
        <begin position="31"/>
        <end position="259"/>
    </location>
</feature>